<dbReference type="EMBL" id="CAJFDH010000004">
    <property type="protein sequence ID" value="CAD5220474.1"/>
    <property type="molecule type" value="Genomic_DNA"/>
</dbReference>
<accession>A0A811KYE9</accession>
<evidence type="ECO:0000256" key="6">
    <source>
        <dbReference type="ARBA" id="ARBA00023125"/>
    </source>
</evidence>
<keyword evidence="6" id="KW-0238">DNA-binding</keyword>
<proteinExistence type="predicted"/>
<dbReference type="InterPro" id="IPR036236">
    <property type="entry name" value="Znf_C2H2_sf"/>
</dbReference>
<dbReference type="AlphaFoldDB" id="A0A811KYE9"/>
<evidence type="ECO:0000256" key="1">
    <source>
        <dbReference type="ARBA" id="ARBA00004123"/>
    </source>
</evidence>
<dbReference type="GO" id="GO:0006357">
    <property type="term" value="P:regulation of transcription by RNA polymerase II"/>
    <property type="evidence" value="ECO:0007669"/>
    <property type="project" value="TreeGrafter"/>
</dbReference>
<evidence type="ECO:0000256" key="4">
    <source>
        <dbReference type="ARBA" id="ARBA00022771"/>
    </source>
</evidence>
<dbReference type="PANTHER" id="PTHR24404">
    <property type="entry name" value="ZINC FINGER PROTEIN"/>
    <property type="match status" value="1"/>
</dbReference>
<keyword evidence="12" id="KW-1185">Reference proteome</keyword>
<dbReference type="EMBL" id="CAJFCW020000004">
    <property type="protein sequence ID" value="CAG9113746.1"/>
    <property type="molecule type" value="Genomic_DNA"/>
</dbReference>
<keyword evidence="5" id="KW-0862">Zinc</keyword>
<keyword evidence="4 8" id="KW-0863">Zinc-finger</keyword>
<keyword evidence="3" id="KW-0677">Repeat</keyword>
<feature type="compositionally biased region" description="Low complexity" evidence="9">
    <location>
        <begin position="62"/>
        <end position="82"/>
    </location>
</feature>
<evidence type="ECO:0000256" key="8">
    <source>
        <dbReference type="PROSITE-ProRule" id="PRU00042"/>
    </source>
</evidence>
<comment type="subcellular location">
    <subcellularLocation>
        <location evidence="1">Nucleus</location>
    </subcellularLocation>
</comment>
<evidence type="ECO:0000256" key="3">
    <source>
        <dbReference type="ARBA" id="ARBA00022737"/>
    </source>
</evidence>
<dbReference type="Proteomes" id="UP000783686">
    <property type="component" value="Unassembled WGS sequence"/>
</dbReference>
<evidence type="ECO:0000313" key="11">
    <source>
        <dbReference type="EMBL" id="CAD5220474.1"/>
    </source>
</evidence>
<evidence type="ECO:0000256" key="5">
    <source>
        <dbReference type="ARBA" id="ARBA00022833"/>
    </source>
</evidence>
<evidence type="ECO:0000256" key="9">
    <source>
        <dbReference type="SAM" id="MobiDB-lite"/>
    </source>
</evidence>
<dbReference type="GO" id="GO:0005634">
    <property type="term" value="C:nucleus"/>
    <property type="evidence" value="ECO:0007669"/>
    <property type="project" value="UniProtKB-SubCell"/>
</dbReference>
<dbReference type="PROSITE" id="PS50157">
    <property type="entry name" value="ZINC_FINGER_C2H2_2"/>
    <property type="match status" value="2"/>
</dbReference>
<keyword evidence="7" id="KW-0539">Nucleus</keyword>
<dbReference type="InterPro" id="IPR013087">
    <property type="entry name" value="Znf_C2H2_type"/>
</dbReference>
<sequence length="204" mass="23091">MNSEQSLIEQLKQKEFMACQNILFSLMNQQLQIPQSPPEMSISTMFNLPAISPMSYLPTSPSPASTVIPSSSISPVASPSSSVDSGIDGEDDKRPHQCPECLKRFRFKSNLFEHKTLHQRSTPFVCPFCSKTCRLKGNLKKHLQVHVNSSQELEELWKKRFSRSSGRPRKHPLPQQSPDVLSVNQMPVQPLNNFNLFNVPMVQI</sequence>
<feature type="domain" description="C2H2-type" evidence="10">
    <location>
        <begin position="96"/>
        <end position="123"/>
    </location>
</feature>
<dbReference type="GO" id="GO:0008270">
    <property type="term" value="F:zinc ion binding"/>
    <property type="evidence" value="ECO:0007669"/>
    <property type="project" value="UniProtKB-KW"/>
</dbReference>
<keyword evidence="2" id="KW-0479">Metal-binding</keyword>
<evidence type="ECO:0000313" key="12">
    <source>
        <dbReference type="Proteomes" id="UP000614601"/>
    </source>
</evidence>
<feature type="region of interest" description="Disordered" evidence="9">
    <location>
        <begin position="62"/>
        <end position="95"/>
    </location>
</feature>
<gene>
    <name evidence="11" type="ORF">BOKJ2_LOCUS8962</name>
</gene>
<evidence type="ECO:0000259" key="10">
    <source>
        <dbReference type="PROSITE" id="PS50157"/>
    </source>
</evidence>
<dbReference type="Gene3D" id="3.30.160.60">
    <property type="entry name" value="Classic Zinc Finger"/>
    <property type="match status" value="2"/>
</dbReference>
<dbReference type="SMART" id="SM00355">
    <property type="entry name" value="ZnF_C2H2"/>
    <property type="match status" value="2"/>
</dbReference>
<evidence type="ECO:0000256" key="7">
    <source>
        <dbReference type="ARBA" id="ARBA00023242"/>
    </source>
</evidence>
<dbReference type="Pfam" id="PF00096">
    <property type="entry name" value="zf-C2H2"/>
    <property type="match status" value="2"/>
</dbReference>
<dbReference type="GO" id="GO:0000978">
    <property type="term" value="F:RNA polymerase II cis-regulatory region sequence-specific DNA binding"/>
    <property type="evidence" value="ECO:0007669"/>
    <property type="project" value="TreeGrafter"/>
</dbReference>
<dbReference type="SUPFAM" id="SSF57667">
    <property type="entry name" value="beta-beta-alpha zinc fingers"/>
    <property type="match status" value="1"/>
</dbReference>
<organism evidence="11 12">
    <name type="scientific">Bursaphelenchus okinawaensis</name>
    <dbReference type="NCBI Taxonomy" id="465554"/>
    <lineage>
        <taxon>Eukaryota</taxon>
        <taxon>Metazoa</taxon>
        <taxon>Ecdysozoa</taxon>
        <taxon>Nematoda</taxon>
        <taxon>Chromadorea</taxon>
        <taxon>Rhabditida</taxon>
        <taxon>Tylenchina</taxon>
        <taxon>Tylenchomorpha</taxon>
        <taxon>Aphelenchoidea</taxon>
        <taxon>Aphelenchoididae</taxon>
        <taxon>Bursaphelenchus</taxon>
    </lineage>
</organism>
<name>A0A811KYE9_9BILA</name>
<reference evidence="11" key="1">
    <citation type="submission" date="2020-09" db="EMBL/GenBank/DDBJ databases">
        <authorList>
            <person name="Kikuchi T."/>
        </authorList>
    </citation>
    <scope>NUCLEOTIDE SEQUENCE</scope>
    <source>
        <strain evidence="11">SH1</strain>
    </source>
</reference>
<dbReference type="Proteomes" id="UP000614601">
    <property type="component" value="Unassembled WGS sequence"/>
</dbReference>
<dbReference type="PANTHER" id="PTHR24404:SF114">
    <property type="entry name" value="KLUMPFUSS, ISOFORM B-RELATED"/>
    <property type="match status" value="1"/>
</dbReference>
<evidence type="ECO:0000256" key="2">
    <source>
        <dbReference type="ARBA" id="ARBA00022723"/>
    </source>
</evidence>
<protein>
    <recommendedName>
        <fullName evidence="10">C2H2-type domain-containing protein</fullName>
    </recommendedName>
</protein>
<dbReference type="PROSITE" id="PS00028">
    <property type="entry name" value="ZINC_FINGER_C2H2_1"/>
    <property type="match status" value="2"/>
</dbReference>
<comment type="caution">
    <text evidence="11">The sequence shown here is derived from an EMBL/GenBank/DDBJ whole genome shotgun (WGS) entry which is preliminary data.</text>
</comment>
<dbReference type="GO" id="GO:0003700">
    <property type="term" value="F:DNA-binding transcription factor activity"/>
    <property type="evidence" value="ECO:0007669"/>
    <property type="project" value="TreeGrafter"/>
</dbReference>
<feature type="domain" description="C2H2-type" evidence="10">
    <location>
        <begin position="124"/>
        <end position="151"/>
    </location>
</feature>
<dbReference type="InterPro" id="IPR050589">
    <property type="entry name" value="Ikaros_C2H2-ZF"/>
</dbReference>
<dbReference type="OrthoDB" id="654211at2759"/>